<dbReference type="KEGG" id="kak:Kalk_12355"/>
<accession>A0A2K9LLP2</accession>
<dbReference type="AlphaFoldDB" id="A0A2K9LLP2"/>
<dbReference type="EMBL" id="CP022684">
    <property type="protein sequence ID" value="AUM13170.1"/>
    <property type="molecule type" value="Genomic_DNA"/>
</dbReference>
<reference evidence="2" key="1">
    <citation type="submission" date="2017-08" db="EMBL/GenBank/DDBJ databases">
        <title>Direct submision.</title>
        <authorList>
            <person name="Kim S.-J."/>
            <person name="Rhee S.-K."/>
        </authorList>
    </citation>
    <scope>NUCLEOTIDE SEQUENCE [LARGE SCALE GENOMIC DNA]</scope>
    <source>
        <strain evidence="2">GI5</strain>
    </source>
</reference>
<dbReference type="Proteomes" id="UP000235116">
    <property type="component" value="Chromosome"/>
</dbReference>
<name>A0A2K9LLP2_9GAMM</name>
<keyword evidence="2" id="KW-1185">Reference proteome</keyword>
<protein>
    <submittedName>
        <fullName evidence="1">Uncharacterized protein</fullName>
    </submittedName>
</protein>
<evidence type="ECO:0000313" key="1">
    <source>
        <dbReference type="EMBL" id="AUM13170.1"/>
    </source>
</evidence>
<organism evidence="1 2">
    <name type="scientific">Ketobacter alkanivorans</name>
    <dbReference type="NCBI Taxonomy" id="1917421"/>
    <lineage>
        <taxon>Bacteria</taxon>
        <taxon>Pseudomonadati</taxon>
        <taxon>Pseudomonadota</taxon>
        <taxon>Gammaproteobacteria</taxon>
        <taxon>Pseudomonadales</taxon>
        <taxon>Ketobacteraceae</taxon>
        <taxon>Ketobacter</taxon>
    </lineage>
</organism>
<gene>
    <name evidence="1" type="ORF">Kalk_12355</name>
</gene>
<proteinExistence type="predicted"/>
<evidence type="ECO:0000313" key="2">
    <source>
        <dbReference type="Proteomes" id="UP000235116"/>
    </source>
</evidence>
<sequence length="132" mass="14526">MVKHMQSNKLIVVVIFMVVAVGCLKQEEPLEQAEVLPDISAQALEQPVSVPYELIVELGSGIDPAALQQALVDLKPVWKWIGPQEHNLVLLTFPDTVDMDAAATRIQALDGIENVQPNFIMQIQESSLPESN</sequence>
<dbReference type="PROSITE" id="PS51257">
    <property type="entry name" value="PROKAR_LIPOPROTEIN"/>
    <property type="match status" value="1"/>
</dbReference>